<dbReference type="EMBL" id="KB445557">
    <property type="protein sequence ID" value="EMC95271.1"/>
    <property type="molecule type" value="Genomic_DNA"/>
</dbReference>
<dbReference type="GeneID" id="19108943"/>
<organism evidence="3 4">
    <name type="scientific">Baudoinia panamericana (strain UAMH 10762)</name>
    <name type="common">Angels' share fungus</name>
    <name type="synonym">Baudoinia compniacensis (strain UAMH 10762)</name>
    <dbReference type="NCBI Taxonomy" id="717646"/>
    <lineage>
        <taxon>Eukaryota</taxon>
        <taxon>Fungi</taxon>
        <taxon>Dikarya</taxon>
        <taxon>Ascomycota</taxon>
        <taxon>Pezizomycotina</taxon>
        <taxon>Dothideomycetes</taxon>
        <taxon>Dothideomycetidae</taxon>
        <taxon>Mycosphaerellales</taxon>
        <taxon>Teratosphaeriaceae</taxon>
        <taxon>Baudoinia</taxon>
    </lineage>
</organism>
<dbReference type="AlphaFoldDB" id="M2MF64"/>
<dbReference type="RefSeq" id="XP_007677807.1">
    <property type="nucleotide sequence ID" value="XM_007679617.1"/>
</dbReference>
<reference evidence="3 4" key="1">
    <citation type="journal article" date="2012" name="PLoS Pathog.">
        <title>Diverse lifestyles and strategies of plant pathogenesis encoded in the genomes of eighteen Dothideomycetes fungi.</title>
        <authorList>
            <person name="Ohm R.A."/>
            <person name="Feau N."/>
            <person name="Henrissat B."/>
            <person name="Schoch C.L."/>
            <person name="Horwitz B.A."/>
            <person name="Barry K.W."/>
            <person name="Condon B.J."/>
            <person name="Copeland A.C."/>
            <person name="Dhillon B."/>
            <person name="Glaser F."/>
            <person name="Hesse C.N."/>
            <person name="Kosti I."/>
            <person name="LaButti K."/>
            <person name="Lindquist E.A."/>
            <person name="Lucas S."/>
            <person name="Salamov A.A."/>
            <person name="Bradshaw R.E."/>
            <person name="Ciuffetti L."/>
            <person name="Hamelin R.C."/>
            <person name="Kema G.H.J."/>
            <person name="Lawrence C."/>
            <person name="Scott J.A."/>
            <person name="Spatafora J.W."/>
            <person name="Turgeon B.G."/>
            <person name="de Wit P.J.G.M."/>
            <person name="Zhong S."/>
            <person name="Goodwin S.B."/>
            <person name="Grigoriev I.V."/>
        </authorList>
    </citation>
    <scope>NUCLEOTIDE SEQUENCE [LARGE SCALE GENOMIC DNA]</scope>
    <source>
        <strain evidence="3 4">UAMH 10762</strain>
    </source>
</reference>
<keyword evidence="4" id="KW-1185">Reference proteome</keyword>
<name>M2MF64_BAUPA</name>
<proteinExistence type="predicted"/>
<protein>
    <submittedName>
        <fullName evidence="3">Uncharacterized protein</fullName>
    </submittedName>
</protein>
<sequence length="132" mass="13674">MASPDSTTYSTFTSLIATSPAVTATASAAPTYTLSTANPSLQAPGIAFTFSFLGIVLAAVGVVTAVFYGRQQIMSLRSSQGFDHRVDVEMQNLTLARGADSDEGNPPSNVATVNVRNGPANDNRSTDNASVN</sequence>
<evidence type="ECO:0000256" key="2">
    <source>
        <dbReference type="SAM" id="Phobius"/>
    </source>
</evidence>
<dbReference type="KEGG" id="bcom:BAUCODRAFT_149274"/>
<keyword evidence="2" id="KW-1133">Transmembrane helix</keyword>
<feature type="compositionally biased region" description="Polar residues" evidence="1">
    <location>
        <begin position="106"/>
        <end position="132"/>
    </location>
</feature>
<dbReference type="Proteomes" id="UP000011761">
    <property type="component" value="Unassembled WGS sequence"/>
</dbReference>
<evidence type="ECO:0000313" key="3">
    <source>
        <dbReference type="EMBL" id="EMC95271.1"/>
    </source>
</evidence>
<accession>M2MF64</accession>
<gene>
    <name evidence="3" type="ORF">BAUCODRAFT_149274</name>
</gene>
<evidence type="ECO:0000256" key="1">
    <source>
        <dbReference type="SAM" id="MobiDB-lite"/>
    </source>
</evidence>
<dbReference type="HOGENOM" id="CLU_1916693_0_0_1"/>
<keyword evidence="2" id="KW-0472">Membrane</keyword>
<feature type="transmembrane region" description="Helical" evidence="2">
    <location>
        <begin position="44"/>
        <end position="68"/>
    </location>
</feature>
<keyword evidence="2" id="KW-0812">Transmembrane</keyword>
<feature type="region of interest" description="Disordered" evidence="1">
    <location>
        <begin position="97"/>
        <end position="132"/>
    </location>
</feature>
<evidence type="ECO:0000313" key="4">
    <source>
        <dbReference type="Proteomes" id="UP000011761"/>
    </source>
</evidence>